<feature type="chain" id="PRO_5040906795" evidence="1">
    <location>
        <begin position="21"/>
        <end position="145"/>
    </location>
</feature>
<proteinExistence type="predicted"/>
<gene>
    <name evidence="2" type="ORF">H4219_004838</name>
</gene>
<evidence type="ECO:0000313" key="2">
    <source>
        <dbReference type="EMBL" id="KAJ1914347.1"/>
    </source>
</evidence>
<comment type="caution">
    <text evidence="2">The sequence shown here is derived from an EMBL/GenBank/DDBJ whole genome shotgun (WGS) entry which is preliminary data.</text>
</comment>
<keyword evidence="1" id="KW-0732">Signal</keyword>
<protein>
    <submittedName>
        <fullName evidence="2">Uncharacterized protein</fullName>
    </submittedName>
</protein>
<evidence type="ECO:0000313" key="3">
    <source>
        <dbReference type="Proteomes" id="UP001150538"/>
    </source>
</evidence>
<organism evidence="2 3">
    <name type="scientific">Mycoemilia scoparia</name>
    <dbReference type="NCBI Taxonomy" id="417184"/>
    <lineage>
        <taxon>Eukaryota</taxon>
        <taxon>Fungi</taxon>
        <taxon>Fungi incertae sedis</taxon>
        <taxon>Zoopagomycota</taxon>
        <taxon>Kickxellomycotina</taxon>
        <taxon>Kickxellomycetes</taxon>
        <taxon>Kickxellales</taxon>
        <taxon>Kickxellaceae</taxon>
        <taxon>Mycoemilia</taxon>
    </lineage>
</organism>
<sequence>MKLVSLLLSVAAIKVLQISAEKPTVSNTTSTTPADTVDKQVEALSSEVSDGLQQLNDTIDDIGEGLFEDEESLFDIQCICNPDPLNYVPGMENVACLNGARLGYDWEVDYEYKVCYNIKPDELMAFDQACEELGGIGTNCDFLMF</sequence>
<reference evidence="2" key="1">
    <citation type="submission" date="2022-07" db="EMBL/GenBank/DDBJ databases">
        <title>Phylogenomic reconstructions and comparative analyses of Kickxellomycotina fungi.</title>
        <authorList>
            <person name="Reynolds N.K."/>
            <person name="Stajich J.E."/>
            <person name="Barry K."/>
            <person name="Grigoriev I.V."/>
            <person name="Crous P."/>
            <person name="Smith M.E."/>
        </authorList>
    </citation>
    <scope>NUCLEOTIDE SEQUENCE</scope>
    <source>
        <strain evidence="2">NBRC 100468</strain>
    </source>
</reference>
<dbReference type="EMBL" id="JANBPU010000203">
    <property type="protein sequence ID" value="KAJ1914347.1"/>
    <property type="molecule type" value="Genomic_DNA"/>
</dbReference>
<evidence type="ECO:0000256" key="1">
    <source>
        <dbReference type="SAM" id="SignalP"/>
    </source>
</evidence>
<keyword evidence="3" id="KW-1185">Reference proteome</keyword>
<dbReference type="AlphaFoldDB" id="A0A9W7ZV21"/>
<accession>A0A9W7ZV21</accession>
<dbReference type="Proteomes" id="UP001150538">
    <property type="component" value="Unassembled WGS sequence"/>
</dbReference>
<name>A0A9W7ZV21_9FUNG</name>
<feature type="signal peptide" evidence="1">
    <location>
        <begin position="1"/>
        <end position="20"/>
    </location>
</feature>